<gene>
    <name evidence="2" type="ORF">BSL78_02650</name>
</gene>
<evidence type="ECO:0000313" key="3">
    <source>
        <dbReference type="Proteomes" id="UP000230750"/>
    </source>
</evidence>
<evidence type="ECO:0000313" key="2">
    <source>
        <dbReference type="EMBL" id="PIK60414.1"/>
    </source>
</evidence>
<dbReference type="Proteomes" id="UP000230750">
    <property type="component" value="Unassembled WGS sequence"/>
</dbReference>
<dbReference type="EMBL" id="MRZV01000057">
    <property type="protein sequence ID" value="PIK60414.1"/>
    <property type="molecule type" value="Genomic_DNA"/>
</dbReference>
<dbReference type="AlphaFoldDB" id="A0A2G8LJI7"/>
<accession>A0A2G8LJI7</accession>
<organism evidence="2 3">
    <name type="scientific">Stichopus japonicus</name>
    <name type="common">Sea cucumber</name>
    <dbReference type="NCBI Taxonomy" id="307972"/>
    <lineage>
        <taxon>Eukaryota</taxon>
        <taxon>Metazoa</taxon>
        <taxon>Echinodermata</taxon>
        <taxon>Eleutherozoa</taxon>
        <taxon>Echinozoa</taxon>
        <taxon>Holothuroidea</taxon>
        <taxon>Aspidochirotacea</taxon>
        <taxon>Aspidochirotida</taxon>
        <taxon>Stichopodidae</taxon>
        <taxon>Apostichopus</taxon>
    </lineage>
</organism>
<comment type="caution">
    <text evidence="2">The sequence shown here is derived from an EMBL/GenBank/DDBJ whole genome shotgun (WGS) entry which is preliminary data.</text>
</comment>
<reference evidence="2 3" key="1">
    <citation type="journal article" date="2017" name="PLoS Biol.">
        <title>The sea cucumber genome provides insights into morphological evolution and visceral regeneration.</title>
        <authorList>
            <person name="Zhang X."/>
            <person name="Sun L."/>
            <person name="Yuan J."/>
            <person name="Sun Y."/>
            <person name="Gao Y."/>
            <person name="Zhang L."/>
            <person name="Li S."/>
            <person name="Dai H."/>
            <person name="Hamel J.F."/>
            <person name="Liu C."/>
            <person name="Yu Y."/>
            <person name="Liu S."/>
            <person name="Lin W."/>
            <person name="Guo K."/>
            <person name="Jin S."/>
            <person name="Xu P."/>
            <person name="Storey K.B."/>
            <person name="Huan P."/>
            <person name="Zhang T."/>
            <person name="Zhou Y."/>
            <person name="Zhang J."/>
            <person name="Lin C."/>
            <person name="Li X."/>
            <person name="Xing L."/>
            <person name="Huo D."/>
            <person name="Sun M."/>
            <person name="Wang L."/>
            <person name="Mercier A."/>
            <person name="Li F."/>
            <person name="Yang H."/>
            <person name="Xiang J."/>
        </authorList>
    </citation>
    <scope>NUCLEOTIDE SEQUENCE [LARGE SCALE GENOMIC DNA]</scope>
    <source>
        <strain evidence="2">Shaxun</strain>
        <tissue evidence="2">Muscle</tissue>
    </source>
</reference>
<name>A0A2G8LJI7_STIJA</name>
<sequence length="318" mass="34330">MNPDHGNDLWNHTVGHHMTDNQSDMMQANLLPTQPEESKAPGYKRLSAPPGSSHQPPIGNPLSRSHSHTFGGQGPASHPLYQHQVYPKSIHHFTPHEGPTLNPSSFAPQMPDMNNFAPISPENHTPTPPPNGSPVSPGASPRSGTTSPSLEKKIMMPIGTERHKQHQQRKTQVVYPASMGGDLVNPLSSTGVGSIWSYQSAGDKGSGRSSWYGIPEMDDDPGQMAQGVSLMQSPLPGMTDQNNLYPGQMSMMPFQPSVSTDGSGLWNTQVHPVQNEQSLLPYLSFGMDDLGTTDYVTIRDEAPVEAPDMQTIVASVSS</sequence>
<feature type="region of interest" description="Disordered" evidence="1">
    <location>
        <begin position="34"/>
        <end position="150"/>
    </location>
</feature>
<keyword evidence="3" id="KW-1185">Reference proteome</keyword>
<protein>
    <submittedName>
        <fullName evidence="2">Uncharacterized protein</fullName>
    </submittedName>
</protein>
<evidence type="ECO:0000256" key="1">
    <source>
        <dbReference type="SAM" id="MobiDB-lite"/>
    </source>
</evidence>
<proteinExistence type="predicted"/>